<keyword evidence="1" id="KW-0472">Membrane</keyword>
<name>A0AAW9Q2R1_9CYAN</name>
<accession>A0AAW9Q2R1</accession>
<gene>
    <name evidence="2" type="ORF">V2H45_15545</name>
</gene>
<keyword evidence="1" id="KW-0812">Transmembrane</keyword>
<keyword evidence="3" id="KW-1185">Reference proteome</keyword>
<evidence type="ECO:0000313" key="2">
    <source>
        <dbReference type="EMBL" id="MEE3718154.1"/>
    </source>
</evidence>
<proteinExistence type="predicted"/>
<comment type="caution">
    <text evidence="2">The sequence shown here is derived from an EMBL/GenBank/DDBJ whole genome shotgun (WGS) entry which is preliminary data.</text>
</comment>
<protein>
    <submittedName>
        <fullName evidence="2">Uncharacterized protein</fullName>
    </submittedName>
</protein>
<feature type="transmembrane region" description="Helical" evidence="1">
    <location>
        <begin position="66"/>
        <end position="87"/>
    </location>
</feature>
<dbReference type="RefSeq" id="WP_330484586.1">
    <property type="nucleotide sequence ID" value="NZ_JAZBJZ010000066.1"/>
</dbReference>
<feature type="transmembrane region" description="Helical" evidence="1">
    <location>
        <begin position="36"/>
        <end position="54"/>
    </location>
</feature>
<reference evidence="2" key="1">
    <citation type="submission" date="2024-01" db="EMBL/GenBank/DDBJ databases">
        <title>Bank of Algae and Cyanobacteria of the Azores (BACA) strain genomes.</title>
        <authorList>
            <person name="Luz R."/>
            <person name="Cordeiro R."/>
            <person name="Fonseca A."/>
            <person name="Goncalves V."/>
        </authorList>
    </citation>
    <scope>NUCLEOTIDE SEQUENCE</scope>
    <source>
        <strain evidence="2">BACA0141</strain>
    </source>
</reference>
<keyword evidence="1" id="KW-1133">Transmembrane helix</keyword>
<dbReference type="EMBL" id="JAZBJZ010000066">
    <property type="protein sequence ID" value="MEE3718154.1"/>
    <property type="molecule type" value="Genomic_DNA"/>
</dbReference>
<evidence type="ECO:0000313" key="3">
    <source>
        <dbReference type="Proteomes" id="UP001333818"/>
    </source>
</evidence>
<organism evidence="2 3">
    <name type="scientific">Tumidithrix elongata BACA0141</name>
    <dbReference type="NCBI Taxonomy" id="2716417"/>
    <lineage>
        <taxon>Bacteria</taxon>
        <taxon>Bacillati</taxon>
        <taxon>Cyanobacteriota</taxon>
        <taxon>Cyanophyceae</taxon>
        <taxon>Pseudanabaenales</taxon>
        <taxon>Pseudanabaenaceae</taxon>
        <taxon>Tumidithrix</taxon>
        <taxon>Tumidithrix elongata</taxon>
    </lineage>
</organism>
<evidence type="ECO:0000256" key="1">
    <source>
        <dbReference type="SAM" id="Phobius"/>
    </source>
</evidence>
<sequence>MKVLLFSTLGLQLLAVAVLAMEIKSSYTLRGVHSEFFLYTAALIISVGVFLRILTKTQFEQVSEWFLILLFPCAIALFFAIPGAYLGEGCITDYISPSGKNSIFIKERCGILGCYPLHIYKNQFLWGYEIGLIKTSGEPSCALRAKTKIEWKNNETQIDWKIEGIYGTVNVF</sequence>
<dbReference type="AlphaFoldDB" id="A0AAW9Q2R1"/>
<dbReference type="Proteomes" id="UP001333818">
    <property type="component" value="Unassembled WGS sequence"/>
</dbReference>